<organism evidence="3 4">
    <name type="scientific">Undibacterium umbellatum</name>
    <dbReference type="NCBI Taxonomy" id="2762300"/>
    <lineage>
        <taxon>Bacteria</taxon>
        <taxon>Pseudomonadati</taxon>
        <taxon>Pseudomonadota</taxon>
        <taxon>Betaproteobacteria</taxon>
        <taxon>Burkholderiales</taxon>
        <taxon>Oxalobacteraceae</taxon>
        <taxon>Undibacterium</taxon>
    </lineage>
</organism>
<feature type="region of interest" description="Disordered" evidence="1">
    <location>
        <begin position="592"/>
        <end position="644"/>
    </location>
</feature>
<evidence type="ECO:0000256" key="1">
    <source>
        <dbReference type="SAM" id="MobiDB-lite"/>
    </source>
</evidence>
<dbReference type="Pfam" id="PF09299">
    <property type="entry name" value="Mu-transpos_C"/>
    <property type="match status" value="1"/>
</dbReference>
<keyword evidence="4" id="KW-1185">Reference proteome</keyword>
<dbReference type="SUPFAM" id="SSF50610">
    <property type="entry name" value="mu transposase, C-terminal domain"/>
    <property type="match status" value="1"/>
</dbReference>
<dbReference type="Proteomes" id="UP000646911">
    <property type="component" value="Unassembled WGS sequence"/>
</dbReference>
<dbReference type="InterPro" id="IPR012337">
    <property type="entry name" value="RNaseH-like_sf"/>
</dbReference>
<reference evidence="3 4" key="1">
    <citation type="submission" date="2020-08" db="EMBL/GenBank/DDBJ databases">
        <title>Novel species isolated from subtropical streams in China.</title>
        <authorList>
            <person name="Lu H."/>
        </authorList>
    </citation>
    <scope>NUCLEOTIDE SEQUENCE [LARGE SCALE GENOMIC DNA]</scope>
    <source>
        <strain evidence="3 4">NL8W</strain>
    </source>
</reference>
<dbReference type="SUPFAM" id="SSF53098">
    <property type="entry name" value="Ribonuclease H-like"/>
    <property type="match status" value="1"/>
</dbReference>
<dbReference type="Gene3D" id="3.30.420.10">
    <property type="entry name" value="Ribonuclease H-like superfamily/Ribonuclease H"/>
    <property type="match status" value="1"/>
</dbReference>
<feature type="compositionally biased region" description="Basic and acidic residues" evidence="1">
    <location>
        <begin position="617"/>
        <end position="626"/>
    </location>
</feature>
<comment type="caution">
    <text evidence="3">The sequence shown here is derived from an EMBL/GenBank/DDBJ whole genome shotgun (WGS) entry which is preliminary data.</text>
</comment>
<name>A0ABR6ZIH8_9BURK</name>
<protein>
    <submittedName>
        <fullName evidence="3">Mu transposase C-terminal domain-containing protein</fullName>
    </submittedName>
</protein>
<accession>A0ABR6ZIH8</accession>
<sequence length="658" mass="73269">MSSRRSTITDRADCSTWPSVAWTALPSEQQSIFRAREEAVRRYCQRESLRAIEEVTGVPYNSIRRLYDRCLQTHADGRLQGFRALIPFERVQSYRRTAKITRPGSAGKAGAFSLLLERHPELEALIVMELKAHHVVVRQGPKGLVVGGLSALHKQFRKRCLELGLTECDYPLVQAERGIRSLAAAVKSIATSSFETAARAALSQKRSGGVRPNVEGLPLVAANPYDAVEFDGHRVDVRLRVVFERVAGVEESFEIERVWLLTIIDICSRAVLGYHIVLEPEYSRFDVLKTVERAMVPWKAPTLTIPGLRYAPGAGMPSARLPELGYAAWNWFRFDNARANLAVDTLRLLTEIVGCGAHAGPACRPNERPHIERFFGTLGSVLTHRLPGTTGTAPHDPRRRIAELTASSPAVIRLDELIELTAVAIANYNASAHDSLGGRSPLEMLAYYVREKCIALRWLAEPMRRHLCLLQHEHEGHVRGSIVNGVRPYIHFFGARYTSHILAGRADLIGQAVRLYFDVEDVRALRVFDVSGRELCVVEVQGSWRHTAHTLRMRKEISALVRERKMRITHTEDPVQCYLDYLRKGAGKRRRAASKAEVARRAVENASPSPKAPPGPADKHKPDPGVEKQAAPVTAVGKTSEPVKGKRLIIGSGQVFSR</sequence>
<dbReference type="EMBL" id="JACOFX010000039">
    <property type="protein sequence ID" value="MBC3911526.1"/>
    <property type="molecule type" value="Genomic_DNA"/>
</dbReference>
<dbReference type="InterPro" id="IPR015378">
    <property type="entry name" value="Transposase-like_Mu_C"/>
</dbReference>
<dbReference type="InterPro" id="IPR009004">
    <property type="entry name" value="Transposase_Mu_C"/>
</dbReference>
<evidence type="ECO:0000313" key="3">
    <source>
        <dbReference type="EMBL" id="MBC3911526.1"/>
    </source>
</evidence>
<feature type="domain" description="Transposase-like Mu C-terminal" evidence="2">
    <location>
        <begin position="490"/>
        <end position="536"/>
    </location>
</feature>
<evidence type="ECO:0000259" key="2">
    <source>
        <dbReference type="Pfam" id="PF09299"/>
    </source>
</evidence>
<dbReference type="InterPro" id="IPR036397">
    <property type="entry name" value="RNaseH_sf"/>
</dbReference>
<gene>
    <name evidence="3" type="ORF">H8L47_28580</name>
</gene>
<proteinExistence type="predicted"/>
<evidence type="ECO:0000313" key="4">
    <source>
        <dbReference type="Proteomes" id="UP000646911"/>
    </source>
</evidence>